<dbReference type="OrthoDB" id="4509278at2759"/>
<dbReference type="VEuPathDB" id="FungiDB:C8Q69DRAFT_469793"/>
<feature type="chain" id="PRO_5019062070" evidence="1">
    <location>
        <begin position="20"/>
        <end position="106"/>
    </location>
</feature>
<proteinExistence type="predicted"/>
<evidence type="ECO:0000256" key="1">
    <source>
        <dbReference type="SAM" id="SignalP"/>
    </source>
</evidence>
<evidence type="ECO:0000313" key="3">
    <source>
        <dbReference type="Proteomes" id="UP000283841"/>
    </source>
</evidence>
<comment type="caution">
    <text evidence="2">The sequence shown here is derived from an EMBL/GenBank/DDBJ whole genome shotgun (WGS) entry which is preliminary data.</text>
</comment>
<dbReference type="GeneID" id="39600064"/>
<reference evidence="2 3" key="1">
    <citation type="journal article" date="2018" name="Front. Microbiol.">
        <title>Genomic and genetic insights into a cosmopolitan fungus, Paecilomyces variotii (Eurotiales).</title>
        <authorList>
            <person name="Urquhart A.S."/>
            <person name="Mondo S.J."/>
            <person name="Makela M.R."/>
            <person name="Hane J.K."/>
            <person name="Wiebenga A."/>
            <person name="He G."/>
            <person name="Mihaltcheva S."/>
            <person name="Pangilinan J."/>
            <person name="Lipzen A."/>
            <person name="Barry K."/>
            <person name="de Vries R.P."/>
            <person name="Grigoriev I.V."/>
            <person name="Idnurm A."/>
        </authorList>
    </citation>
    <scope>NUCLEOTIDE SEQUENCE [LARGE SCALE GENOMIC DNA]</scope>
    <source>
        <strain evidence="2 3">CBS 101075</strain>
    </source>
</reference>
<dbReference type="Proteomes" id="UP000283841">
    <property type="component" value="Unassembled WGS sequence"/>
</dbReference>
<sequence length="106" mass="10621">MHFSGFSAILAVLAAVSSASPMEKKHFSAEITFIGAAGASFTQSFIVDGSNVAITNPLSISHISSAAGGAKCTFKGIDGSNTVTVGAETVDVGPPQTQVSGSCWAL</sequence>
<protein>
    <submittedName>
        <fullName evidence="2">Uncharacterized protein</fullName>
    </submittedName>
</protein>
<organism evidence="2 3">
    <name type="scientific">Byssochlamys spectabilis</name>
    <name type="common">Paecilomyces variotii</name>
    <dbReference type="NCBI Taxonomy" id="264951"/>
    <lineage>
        <taxon>Eukaryota</taxon>
        <taxon>Fungi</taxon>
        <taxon>Dikarya</taxon>
        <taxon>Ascomycota</taxon>
        <taxon>Pezizomycotina</taxon>
        <taxon>Eurotiomycetes</taxon>
        <taxon>Eurotiomycetidae</taxon>
        <taxon>Eurotiales</taxon>
        <taxon>Thermoascaceae</taxon>
        <taxon>Paecilomyces</taxon>
    </lineage>
</organism>
<accession>A0A443HUA3</accession>
<dbReference type="AlphaFoldDB" id="A0A443HUA3"/>
<feature type="signal peptide" evidence="1">
    <location>
        <begin position="1"/>
        <end position="19"/>
    </location>
</feature>
<keyword evidence="3" id="KW-1185">Reference proteome</keyword>
<dbReference type="RefSeq" id="XP_028484979.1">
    <property type="nucleotide sequence ID" value="XM_028630787.1"/>
</dbReference>
<keyword evidence="1" id="KW-0732">Signal</keyword>
<dbReference type="EMBL" id="RCNU01000006">
    <property type="protein sequence ID" value="RWQ95334.1"/>
    <property type="molecule type" value="Genomic_DNA"/>
</dbReference>
<name>A0A443HUA3_BYSSP</name>
<evidence type="ECO:0000313" key="2">
    <source>
        <dbReference type="EMBL" id="RWQ95334.1"/>
    </source>
</evidence>
<gene>
    <name evidence="2" type="ORF">C8Q69DRAFT_469793</name>
</gene>